<sequence>MLIVLLVIILSIPSVQTKVALRVTDYLNESYGTDINIHRLGLNWKGEVDIREVYIADHHQDTLIFAEQVQTNILNFKNLLTSELDFGSTILSNATLNFVHYKDEPSDNLTLFSEKFNTGKPPSGTVFKLFSDDLELENGHVRIMNQNLEKPEILDIKNINITASDFNVIGPEVAAKIESLSLTETSLFNIKDLQSDFAYTNNGIELKNLILETEHSKIIGDLDLNHGGKLYSDFYNDVVITANLKDSELSTNDLNSFYNEFGADQIISINGDIKGTLNDFTLDNAKLYSGSMRVYGDFKFKDLLRGDNSYAITLKNHNITTSFFELRRLMPKVLGSILPVELKTLGTFNFRGNTSISSQDLVTDSNIVTDIGSVTAKIALGNISDFDNAFYRGDVKLTQFNLGKIAGTTSLGKVTADVMVDGRGFTQNTVNTSVDGSISSFVFEGYDYRNILISGNLKNPLFNGKLTIDDPNLKLNFNGLVDVSKDFNQYDFEANVDFAELNKLNLIKRDSVSVFAGKIVMDMDGTTLNNVKGTINFTQTFYQNERDDFYFDDFNIISTFQEDIRTIEVKSPDIINGKIYGEFLVEDIPDLFRNGIGNIYANFIPNEVTNNQYIDYEFVVYNKIIDLFVPELQLGENTRVKGSVSSDESKFKLNFKSPEILLFNNYLGKVNVQIDNDNPLYNTYISVDSVYTGVYDIKDLSVINKTLNDTMYVRSEFKGGKLKDDLFNLSLYHTINPEGKSVVGVKKSDITYKENVWYINEHNNNLNKVVFDDNFKNIRVDSLMLNHNNEVIQMAGVLRDSTYKNIRIGFTDVNVGNLVPPIDSLRLAGNINGKLDFVQKNKSYYPNSTITIDNVEINDIEFGDLNLSISGNEDLTKYKINTSLTNNDVKSISAIGGIDVSSKNPQINLNVSLEDFNMQAFSPFGANVITDIRGEISGNAKVSGNYNSPDILGRFAIQNSGLRVVELNTDFDIEDNTQIVVTKNKLDIGTTNITDTKFNTKGTFSGNATHQNFGDWELNLNIAAPERLLVLNTPPDDEALYYGTAFISGSAGISGPIDELEIDVIATTEEGTTFKIPLSDTESIGDDSFIKFLSPEEKQARISGETFVSKELKGLKLEFDLDINNKAEVEVVVDKVNNSTLKGRGAGTLLIRINTLGAFQMWGDFQVYEGTYDFRYGGVIQKSIQVVPGGNINWDGSPERARLDISAKYATEANPSILLDNPSVNRKIPVEVLVDLKGEIIHPDLSFNVNFPRVSSTVKSELEYKLQNEEQKQKQALFLLASGSFVNDNYESSNAFSGTLVERVSGIVNELFADQDGKFRVGLDYSTGSRTPNQETADRVGITLSTQINERILINGKVGVPVGGVNETAIAGDIEVQWLVNEDGSLRMNFFNRQADLQFIGEDQIFEQGAGVTYSVDFDTFSELVNKLFNKKLTLDDDEELPVTPDDNSLPDSFISPATIREQE</sequence>
<keyword evidence="8" id="KW-1185">Reference proteome</keyword>
<evidence type="ECO:0000313" key="7">
    <source>
        <dbReference type="EMBL" id="SDE78289.1"/>
    </source>
</evidence>
<keyword evidence="4" id="KW-0472">Membrane</keyword>
<feature type="region of interest" description="Disordered" evidence="5">
    <location>
        <begin position="1438"/>
        <end position="1464"/>
    </location>
</feature>
<comment type="subcellular location">
    <subcellularLocation>
        <location evidence="1">Membrane</location>
        <topology evidence="1">Single-pass membrane protein</topology>
    </subcellularLocation>
</comment>
<proteinExistence type="predicted"/>
<keyword evidence="2" id="KW-0812">Transmembrane</keyword>
<dbReference type="GO" id="GO:0005886">
    <property type="term" value="C:plasma membrane"/>
    <property type="evidence" value="ECO:0007669"/>
    <property type="project" value="InterPro"/>
</dbReference>
<dbReference type="Pfam" id="PF04357">
    <property type="entry name" value="TamB"/>
    <property type="match status" value="1"/>
</dbReference>
<evidence type="ECO:0000256" key="4">
    <source>
        <dbReference type="ARBA" id="ARBA00023136"/>
    </source>
</evidence>
<reference evidence="7 8" key="1">
    <citation type="submission" date="2016-10" db="EMBL/GenBank/DDBJ databases">
        <authorList>
            <person name="de Groot N.N."/>
        </authorList>
    </citation>
    <scope>NUCLEOTIDE SEQUENCE [LARGE SCALE GENOMIC DNA]</scope>
    <source>
        <strain evidence="7 8">DSM 16195</strain>
    </source>
</reference>
<evidence type="ECO:0000259" key="6">
    <source>
        <dbReference type="Pfam" id="PF04357"/>
    </source>
</evidence>
<name>A0A1G7FR91_9FLAO</name>
<evidence type="ECO:0000313" key="8">
    <source>
        <dbReference type="Proteomes" id="UP000199321"/>
    </source>
</evidence>
<dbReference type="Proteomes" id="UP000199321">
    <property type="component" value="Unassembled WGS sequence"/>
</dbReference>
<evidence type="ECO:0000256" key="5">
    <source>
        <dbReference type="SAM" id="MobiDB-lite"/>
    </source>
</evidence>
<accession>A0A1G7FR91</accession>
<gene>
    <name evidence="7" type="ORF">SAMN05421855_102715</name>
</gene>
<dbReference type="EMBL" id="FNBA01000002">
    <property type="protein sequence ID" value="SDE78289.1"/>
    <property type="molecule type" value="Genomic_DNA"/>
</dbReference>
<dbReference type="OrthoDB" id="680700at2"/>
<evidence type="ECO:0000256" key="3">
    <source>
        <dbReference type="ARBA" id="ARBA00022989"/>
    </source>
</evidence>
<keyword evidence="3" id="KW-1133">Transmembrane helix</keyword>
<protein>
    <recommendedName>
        <fullName evidence="6">Translocation and assembly module TamB C-terminal domain-containing protein</fullName>
    </recommendedName>
</protein>
<dbReference type="InterPro" id="IPR007452">
    <property type="entry name" value="TamB_C"/>
</dbReference>
<dbReference type="STRING" id="227084.SAMN05421855_102715"/>
<evidence type="ECO:0000256" key="2">
    <source>
        <dbReference type="ARBA" id="ARBA00022692"/>
    </source>
</evidence>
<feature type="domain" description="Translocation and assembly module TamB C-terminal" evidence="6">
    <location>
        <begin position="994"/>
        <end position="1418"/>
    </location>
</feature>
<dbReference type="GO" id="GO:0009306">
    <property type="term" value="P:protein secretion"/>
    <property type="evidence" value="ECO:0007669"/>
    <property type="project" value="InterPro"/>
</dbReference>
<organism evidence="7 8">
    <name type="scientific">Ulvibacter litoralis</name>
    <dbReference type="NCBI Taxonomy" id="227084"/>
    <lineage>
        <taxon>Bacteria</taxon>
        <taxon>Pseudomonadati</taxon>
        <taxon>Bacteroidota</taxon>
        <taxon>Flavobacteriia</taxon>
        <taxon>Flavobacteriales</taxon>
        <taxon>Flavobacteriaceae</taxon>
        <taxon>Ulvibacter</taxon>
    </lineage>
</organism>
<evidence type="ECO:0000256" key="1">
    <source>
        <dbReference type="ARBA" id="ARBA00004167"/>
    </source>
</evidence>